<reference evidence="1 2" key="1">
    <citation type="submission" date="2019-11" db="EMBL/GenBank/DDBJ databases">
        <title>Metabolism of dissolved organic matter in forest soils.</title>
        <authorList>
            <person name="Cyle K.T."/>
            <person name="Wilhelm R.C."/>
            <person name="Martinez C.E."/>
        </authorList>
    </citation>
    <scope>NUCLEOTIDE SEQUENCE [LARGE SCALE GENOMIC DNA]</scope>
    <source>
        <strain evidence="1 2">1N</strain>
    </source>
</reference>
<name>A0ABX2BQ30_9BURK</name>
<dbReference type="Proteomes" id="UP000652198">
    <property type="component" value="Unassembled WGS sequence"/>
</dbReference>
<protein>
    <recommendedName>
        <fullName evidence="3">Guanylate cyclase domain-containing protein</fullName>
    </recommendedName>
</protein>
<dbReference type="EMBL" id="WOEY01000044">
    <property type="protein sequence ID" value="NPT41948.1"/>
    <property type="molecule type" value="Genomic_DNA"/>
</dbReference>
<evidence type="ECO:0000313" key="2">
    <source>
        <dbReference type="Proteomes" id="UP000652198"/>
    </source>
</evidence>
<evidence type="ECO:0008006" key="3">
    <source>
        <dbReference type="Google" id="ProtNLM"/>
    </source>
</evidence>
<comment type="caution">
    <text evidence="1">The sequence shown here is derived from an EMBL/GenBank/DDBJ whole genome shotgun (WGS) entry which is preliminary data.</text>
</comment>
<gene>
    <name evidence="1" type="ORF">GNZ12_11585</name>
</gene>
<sequence length="56" mass="6267">MLPDISDAVERLRNSIGCCFGDRQQDGASVRHRSIAFTDLTGVHRWPLMNEQPVLG</sequence>
<keyword evidence="2" id="KW-1185">Reference proteome</keyword>
<evidence type="ECO:0000313" key="1">
    <source>
        <dbReference type="EMBL" id="NPT41948.1"/>
    </source>
</evidence>
<accession>A0ABX2BQ30</accession>
<proteinExistence type="predicted"/>
<organism evidence="1 2">
    <name type="scientific">Paraburkholderia solitsugae</name>
    <dbReference type="NCBI Taxonomy" id="2675748"/>
    <lineage>
        <taxon>Bacteria</taxon>
        <taxon>Pseudomonadati</taxon>
        <taxon>Pseudomonadota</taxon>
        <taxon>Betaproteobacteria</taxon>
        <taxon>Burkholderiales</taxon>
        <taxon>Burkholderiaceae</taxon>
        <taxon>Paraburkholderia</taxon>
    </lineage>
</organism>